<organism evidence="2 3">
    <name type="scientific">Halarchaeum nitratireducens</name>
    <dbReference type="NCBI Taxonomy" id="489913"/>
    <lineage>
        <taxon>Archaea</taxon>
        <taxon>Methanobacteriati</taxon>
        <taxon>Methanobacteriota</taxon>
        <taxon>Stenosarchaea group</taxon>
        <taxon>Halobacteria</taxon>
        <taxon>Halobacteriales</taxon>
        <taxon>Halobacteriaceae</taxon>
    </lineage>
</organism>
<evidence type="ECO:0000256" key="1">
    <source>
        <dbReference type="SAM" id="MobiDB-lite"/>
    </source>
</evidence>
<sequence>MIQLSETVSRAGGESDDGATVVDCPETVQSLLAALNADDGHAILDATDERARSASEISEACDIPLSTTYRKLSLFTEAGLLEERTRARCGRKPVNEYRRLVDDIELDIEADGEIRVRVSHRERSEGGAPVEPVPR</sequence>
<evidence type="ECO:0000313" key="3">
    <source>
        <dbReference type="Proteomes" id="UP000608850"/>
    </source>
</evidence>
<dbReference type="RefSeq" id="WP_188879252.1">
    <property type="nucleotide sequence ID" value="NZ_BMOQ01000006.1"/>
</dbReference>
<dbReference type="CDD" id="cd00090">
    <property type="entry name" value="HTH_ARSR"/>
    <property type="match status" value="1"/>
</dbReference>
<feature type="region of interest" description="Disordered" evidence="1">
    <location>
        <begin position="1"/>
        <end position="21"/>
    </location>
</feature>
<dbReference type="Gene3D" id="1.10.10.10">
    <property type="entry name" value="Winged helix-like DNA-binding domain superfamily/Winged helix DNA-binding domain"/>
    <property type="match status" value="1"/>
</dbReference>
<comment type="caution">
    <text evidence="2">The sequence shown here is derived from an EMBL/GenBank/DDBJ whole genome shotgun (WGS) entry which is preliminary data.</text>
</comment>
<proteinExistence type="predicted"/>
<gene>
    <name evidence="2" type="ORF">GCM10009021_24140</name>
</gene>
<reference evidence="2 3" key="1">
    <citation type="journal article" date="2019" name="Int. J. Syst. Evol. Microbiol.">
        <title>The Global Catalogue of Microorganisms (GCM) 10K type strain sequencing project: providing services to taxonomists for standard genome sequencing and annotation.</title>
        <authorList>
            <consortium name="The Broad Institute Genomics Platform"/>
            <consortium name="The Broad Institute Genome Sequencing Center for Infectious Disease"/>
            <person name="Wu L."/>
            <person name="Ma J."/>
        </authorList>
    </citation>
    <scope>NUCLEOTIDE SEQUENCE [LARGE SCALE GENOMIC DNA]</scope>
    <source>
        <strain evidence="2 3">JCM 16331</strain>
    </source>
</reference>
<dbReference type="InterPro" id="IPR036390">
    <property type="entry name" value="WH_DNA-bd_sf"/>
</dbReference>
<dbReference type="EMBL" id="BMOQ01000006">
    <property type="protein sequence ID" value="GGN21908.1"/>
    <property type="molecule type" value="Genomic_DNA"/>
</dbReference>
<protein>
    <recommendedName>
        <fullName evidence="4">Helix-turn-helix domain-containing protein</fullName>
    </recommendedName>
</protein>
<evidence type="ECO:0000313" key="2">
    <source>
        <dbReference type="EMBL" id="GGN21908.1"/>
    </source>
</evidence>
<dbReference type="InterPro" id="IPR011991">
    <property type="entry name" value="ArsR-like_HTH"/>
</dbReference>
<accession>A0A830GEI3</accession>
<evidence type="ECO:0008006" key="4">
    <source>
        <dbReference type="Google" id="ProtNLM"/>
    </source>
</evidence>
<dbReference type="AlphaFoldDB" id="A0A830GEI3"/>
<name>A0A830GEI3_9EURY</name>
<dbReference type="Proteomes" id="UP000608850">
    <property type="component" value="Unassembled WGS sequence"/>
</dbReference>
<dbReference type="OrthoDB" id="10985at2157"/>
<dbReference type="Pfam" id="PF12840">
    <property type="entry name" value="HTH_20"/>
    <property type="match status" value="1"/>
</dbReference>
<keyword evidence="3" id="KW-1185">Reference proteome</keyword>
<dbReference type="SUPFAM" id="SSF46785">
    <property type="entry name" value="Winged helix' DNA-binding domain"/>
    <property type="match status" value="1"/>
</dbReference>
<dbReference type="InterPro" id="IPR036388">
    <property type="entry name" value="WH-like_DNA-bd_sf"/>
</dbReference>